<dbReference type="RefSeq" id="WP_139695868.1">
    <property type="nucleotide sequence ID" value="NZ_CP074074.1"/>
</dbReference>
<evidence type="ECO:0000313" key="3">
    <source>
        <dbReference type="Proteomes" id="UP000308713"/>
    </source>
</evidence>
<dbReference type="EMBL" id="VDCS01000005">
    <property type="protein sequence ID" value="TNJ45329.1"/>
    <property type="molecule type" value="Genomic_DNA"/>
</dbReference>
<dbReference type="Gene3D" id="1.20.1260.10">
    <property type="match status" value="1"/>
</dbReference>
<organism evidence="2 3">
    <name type="scientific">Allotamlana fucoidanivorans</name>
    <dbReference type="NCBI Taxonomy" id="2583814"/>
    <lineage>
        <taxon>Bacteria</taxon>
        <taxon>Pseudomonadati</taxon>
        <taxon>Bacteroidota</taxon>
        <taxon>Flavobacteriia</taxon>
        <taxon>Flavobacteriales</taxon>
        <taxon>Flavobacteriaceae</taxon>
        <taxon>Allotamlana</taxon>
    </lineage>
</organism>
<keyword evidence="3" id="KW-1185">Reference proteome</keyword>
<dbReference type="OrthoDB" id="282393at2"/>
<evidence type="ECO:0000259" key="1">
    <source>
        <dbReference type="Pfam" id="PF09537"/>
    </source>
</evidence>
<dbReference type="Proteomes" id="UP000308713">
    <property type="component" value="Unassembled WGS sequence"/>
</dbReference>
<comment type="caution">
    <text evidence="2">The sequence shown here is derived from an EMBL/GenBank/DDBJ whole genome shotgun (WGS) entry which is preliminary data.</text>
</comment>
<proteinExistence type="predicted"/>
<feature type="domain" description="DUF2383" evidence="1">
    <location>
        <begin position="9"/>
        <end position="114"/>
    </location>
</feature>
<dbReference type="Pfam" id="PF09537">
    <property type="entry name" value="DUF2383"/>
    <property type="match status" value="1"/>
</dbReference>
<dbReference type="InterPro" id="IPR012347">
    <property type="entry name" value="Ferritin-like"/>
</dbReference>
<accession>A0A5C4SMN0</accession>
<reference evidence="2 3" key="1">
    <citation type="submission" date="2019-05" db="EMBL/GenBank/DDBJ databases">
        <title>Tamlana fucoidanivorans sp. nov., isolated from the surface of algae collected from Fujian province in China.</title>
        <authorList>
            <person name="Li J."/>
        </authorList>
    </citation>
    <scope>NUCLEOTIDE SEQUENCE [LARGE SCALE GENOMIC DNA]</scope>
    <source>
        <strain evidence="2 3">CW2-9</strain>
    </source>
</reference>
<dbReference type="AlphaFoldDB" id="A0A5C4SMN0"/>
<dbReference type="InterPro" id="IPR019052">
    <property type="entry name" value="DUF2383"/>
</dbReference>
<protein>
    <submittedName>
        <fullName evidence="2">DUF2383 domain-containing protein</fullName>
    </submittedName>
</protein>
<sequence length="150" mass="17644">MRNKEKVLFVLKDLLALNYQVEKLYTNASYHVNGAELEILFKERAIERQEYAQGLRVEMLKLGIEPQMPHSEYAGFRPIWRKFKFLLSNNQIDELLSEMFYVMQWSVNKYNLAISEPGLPLSVCKKLLKQRDAIESAHNSIKRIEHELVS</sequence>
<evidence type="ECO:0000313" key="2">
    <source>
        <dbReference type="EMBL" id="TNJ45329.1"/>
    </source>
</evidence>
<gene>
    <name evidence="2" type="ORF">FGF67_06355</name>
</gene>
<name>A0A5C4SMN0_9FLAO</name>